<feature type="domain" description="Glycosyltransferase subfamily 4-like N-terminal" evidence="3">
    <location>
        <begin position="34"/>
        <end position="211"/>
    </location>
</feature>
<dbReference type="OrthoDB" id="3335961at2"/>
<accession>A0A2T0UDA4</accession>
<evidence type="ECO:0000256" key="2">
    <source>
        <dbReference type="ARBA" id="ARBA00022679"/>
    </source>
</evidence>
<evidence type="ECO:0000259" key="3">
    <source>
        <dbReference type="Pfam" id="PF13439"/>
    </source>
</evidence>
<proteinExistence type="predicted"/>
<evidence type="ECO:0000313" key="5">
    <source>
        <dbReference type="Proteomes" id="UP000237822"/>
    </source>
</evidence>
<dbReference type="GO" id="GO:0016757">
    <property type="term" value="F:glycosyltransferase activity"/>
    <property type="evidence" value="ECO:0007669"/>
    <property type="project" value="UniProtKB-KW"/>
</dbReference>
<dbReference type="Pfam" id="PF13692">
    <property type="entry name" value="Glyco_trans_1_4"/>
    <property type="match status" value="1"/>
</dbReference>
<keyword evidence="1" id="KW-0328">Glycosyltransferase</keyword>
<dbReference type="EMBL" id="PVTI01000021">
    <property type="protein sequence ID" value="PRY55872.1"/>
    <property type="molecule type" value="Genomic_DNA"/>
</dbReference>
<sequence>MTDGPAPVHRPRVAMVVNNGMANDSRVIKSAVSLARAGADVTAFGVASAGAAGAETTSGGAHFVRLPTFPRRGVTASYAAYAVRRRRGRLGPAERWRTSLAATTAYARAFVPALREHAPDVVHVHDVHVLGAVLEAWPDPATRPAVVYDAHEYVADLAVSGARTRRVVDGWAALEAEVIPHVDRVITVADGIARRLEAEHPLRAPVAVVHNAPLAWDHLRASRDLRAEAGVGADTALAVYSGAVSAARGLDTVIDALPSAPGVHLAVVAVPHPHPMAPELERRAREAGVADRLHLVPPVASAEVPSYLSAADVAVSPIHGDSASYDMALPNKLFEFIHAGLPIATSDIAAMAGFVREHGLGAVFRQRDAIDCACALVEVLERVRVGEGPDPGVLARLRHEFSWQTQERHLVEVYRDLPSGATAGLEVPDRPWHLEELQLDFGGA</sequence>
<dbReference type="AlphaFoldDB" id="A0A2T0UDA4"/>
<dbReference type="Gene3D" id="3.40.50.2000">
    <property type="entry name" value="Glycogen Phosphorylase B"/>
    <property type="match status" value="2"/>
</dbReference>
<keyword evidence="2 4" id="KW-0808">Transferase</keyword>
<reference evidence="4 5" key="1">
    <citation type="submission" date="2018-03" db="EMBL/GenBank/DDBJ databases">
        <title>Genomic Encyclopedia of Archaeal and Bacterial Type Strains, Phase II (KMG-II): from individual species to whole genera.</title>
        <authorList>
            <person name="Goeker M."/>
        </authorList>
    </citation>
    <scope>NUCLEOTIDE SEQUENCE [LARGE SCALE GENOMIC DNA]</scope>
    <source>
        <strain evidence="4 5">ATCC BAA-1496</strain>
    </source>
</reference>
<dbReference type="SUPFAM" id="SSF53756">
    <property type="entry name" value="UDP-Glycosyltransferase/glycogen phosphorylase"/>
    <property type="match status" value="1"/>
</dbReference>
<name>A0A2T0UDA4_9MICO</name>
<dbReference type="Proteomes" id="UP000237822">
    <property type="component" value="Unassembled WGS sequence"/>
</dbReference>
<dbReference type="PANTHER" id="PTHR12526">
    <property type="entry name" value="GLYCOSYLTRANSFERASE"/>
    <property type="match status" value="1"/>
</dbReference>
<dbReference type="RefSeq" id="WP_106298278.1">
    <property type="nucleotide sequence ID" value="NZ_PVTI01000021.1"/>
</dbReference>
<evidence type="ECO:0000313" key="4">
    <source>
        <dbReference type="EMBL" id="PRY55872.1"/>
    </source>
</evidence>
<comment type="caution">
    <text evidence="4">The sequence shown here is derived from an EMBL/GenBank/DDBJ whole genome shotgun (WGS) entry which is preliminary data.</text>
</comment>
<dbReference type="InterPro" id="IPR028098">
    <property type="entry name" value="Glyco_trans_4-like_N"/>
</dbReference>
<protein>
    <submittedName>
        <fullName evidence="4">Glycosyltransferase involved in cell wall biosynthesis</fullName>
    </submittedName>
</protein>
<evidence type="ECO:0000256" key="1">
    <source>
        <dbReference type="ARBA" id="ARBA00022676"/>
    </source>
</evidence>
<keyword evidence="5" id="KW-1185">Reference proteome</keyword>
<organism evidence="4 5">
    <name type="scientific">Knoellia remsis</name>
    <dbReference type="NCBI Taxonomy" id="407159"/>
    <lineage>
        <taxon>Bacteria</taxon>
        <taxon>Bacillati</taxon>
        <taxon>Actinomycetota</taxon>
        <taxon>Actinomycetes</taxon>
        <taxon>Micrococcales</taxon>
        <taxon>Intrasporangiaceae</taxon>
        <taxon>Knoellia</taxon>
    </lineage>
</organism>
<dbReference type="Pfam" id="PF13439">
    <property type="entry name" value="Glyco_transf_4"/>
    <property type="match status" value="1"/>
</dbReference>
<dbReference type="CDD" id="cd03801">
    <property type="entry name" value="GT4_PimA-like"/>
    <property type="match status" value="1"/>
</dbReference>
<gene>
    <name evidence="4" type="ORF">BCF74_12149</name>
</gene>